<reference evidence="5" key="2">
    <citation type="submission" date="2015-07" db="EMBL/GenBank/DDBJ databases">
        <title>MeaNS - Measles Nucleotide Surveillance Program.</title>
        <authorList>
            <person name="Tran T."/>
            <person name="Druce J."/>
        </authorList>
    </citation>
    <scope>NUCLEOTIDE SEQUENCE</scope>
    <source>
        <strain evidence="5">DSM 9887</strain>
    </source>
</reference>
<feature type="chain" id="PRO_5005533734" evidence="2">
    <location>
        <begin position="26"/>
        <end position="479"/>
    </location>
</feature>
<comment type="caution">
    <text evidence="5">The sequence shown here is derived from an EMBL/GenBank/DDBJ whole genome shotgun (WGS) entry which is preliminary data.</text>
</comment>
<keyword evidence="1 5" id="KW-0378">Hydrolase</keyword>
<dbReference type="InterPro" id="IPR032466">
    <property type="entry name" value="Metal_Hydrolase"/>
</dbReference>
<dbReference type="PANTHER" id="PTHR43794:SF11">
    <property type="entry name" value="AMIDOHYDROLASE-RELATED DOMAIN-CONTAINING PROTEIN"/>
    <property type="match status" value="1"/>
</dbReference>
<dbReference type="Pfam" id="PF01979">
    <property type="entry name" value="Amidohydro_1"/>
    <property type="match status" value="1"/>
</dbReference>
<feature type="domain" description="Amidohydrolase-related" evidence="3">
    <location>
        <begin position="86"/>
        <end position="438"/>
    </location>
</feature>
<evidence type="ECO:0000259" key="3">
    <source>
        <dbReference type="Pfam" id="PF01979"/>
    </source>
</evidence>
<dbReference type="GO" id="GO:0016810">
    <property type="term" value="F:hydrolase activity, acting on carbon-nitrogen (but not peptide) bonds"/>
    <property type="evidence" value="ECO:0007669"/>
    <property type="project" value="InterPro"/>
</dbReference>
<evidence type="ECO:0000256" key="2">
    <source>
        <dbReference type="SAM" id="SignalP"/>
    </source>
</evidence>
<evidence type="ECO:0000313" key="4">
    <source>
        <dbReference type="EMBL" id="GED70588.1"/>
    </source>
</evidence>
<evidence type="ECO:0000313" key="5">
    <source>
        <dbReference type="EMBL" id="KNB72437.1"/>
    </source>
</evidence>
<reference evidence="4 7" key="3">
    <citation type="submission" date="2019-06" db="EMBL/GenBank/DDBJ databases">
        <title>Whole genome shotgun sequence of Brevibacillus reuszeri NBRC 15719.</title>
        <authorList>
            <person name="Hosoyama A."/>
            <person name="Uohara A."/>
            <person name="Ohji S."/>
            <person name="Ichikawa N."/>
        </authorList>
    </citation>
    <scope>NUCLEOTIDE SEQUENCE [LARGE SCALE GENOMIC DNA]</scope>
    <source>
        <strain evidence="4 7">NBRC 15719</strain>
    </source>
</reference>
<dbReference type="STRING" id="54915.ADS79_11220"/>
<dbReference type="InterPro" id="IPR006680">
    <property type="entry name" value="Amidohydro-rel"/>
</dbReference>
<keyword evidence="2" id="KW-0732">Signal</keyword>
<dbReference type="CDD" id="cd01298">
    <property type="entry name" value="ATZ_TRZ_like"/>
    <property type="match status" value="1"/>
</dbReference>
<dbReference type="AlphaFoldDB" id="A0A0K9YUW0"/>
<evidence type="ECO:0000313" key="7">
    <source>
        <dbReference type="Proteomes" id="UP000319578"/>
    </source>
</evidence>
<dbReference type="Proteomes" id="UP000319578">
    <property type="component" value="Unassembled WGS sequence"/>
</dbReference>
<dbReference type="PATRIC" id="fig|54915.3.peg.1201"/>
<gene>
    <name evidence="4" type="primary">ssnA</name>
    <name evidence="5" type="ORF">ADS79_11220</name>
    <name evidence="4" type="ORF">BRE01_42900</name>
</gene>
<dbReference type="SUPFAM" id="SSF51556">
    <property type="entry name" value="Metallo-dependent hydrolases"/>
    <property type="match status" value="1"/>
</dbReference>
<accession>A0A0K9YUW0</accession>
<dbReference type="Gene3D" id="3.20.20.140">
    <property type="entry name" value="Metal-dependent hydrolases"/>
    <property type="match status" value="1"/>
</dbReference>
<reference evidence="6" key="1">
    <citation type="submission" date="2015-07" db="EMBL/GenBank/DDBJ databases">
        <title>Genome sequencing project for genomic taxonomy and phylogenomics of Bacillus-like bacteria.</title>
        <authorList>
            <person name="Liu B."/>
            <person name="Wang J."/>
            <person name="Zhu Y."/>
            <person name="Liu G."/>
            <person name="Chen Q."/>
            <person name="Chen Z."/>
            <person name="Lan J."/>
            <person name="Che J."/>
            <person name="Ge C."/>
            <person name="Shi H."/>
            <person name="Pan Z."/>
            <person name="Liu X."/>
        </authorList>
    </citation>
    <scope>NUCLEOTIDE SEQUENCE [LARGE SCALE GENOMIC DNA]</scope>
    <source>
        <strain evidence="6">DSM 9887</strain>
    </source>
</reference>
<dbReference type="Proteomes" id="UP000036834">
    <property type="component" value="Unassembled WGS sequence"/>
</dbReference>
<organism evidence="5 6">
    <name type="scientific">Brevibacillus reuszeri</name>
    <dbReference type="NCBI Taxonomy" id="54915"/>
    <lineage>
        <taxon>Bacteria</taxon>
        <taxon>Bacillati</taxon>
        <taxon>Bacillota</taxon>
        <taxon>Bacilli</taxon>
        <taxon>Bacillales</taxon>
        <taxon>Paenibacillaceae</taxon>
        <taxon>Brevibacillus</taxon>
    </lineage>
</organism>
<dbReference type="EMBL" id="BJON01000016">
    <property type="protein sequence ID" value="GED70588.1"/>
    <property type="molecule type" value="Genomic_DNA"/>
</dbReference>
<dbReference type="SUPFAM" id="SSF51338">
    <property type="entry name" value="Composite domain of metallo-dependent hydrolases"/>
    <property type="match status" value="1"/>
</dbReference>
<dbReference type="InterPro" id="IPR011059">
    <property type="entry name" value="Metal-dep_hydrolase_composite"/>
</dbReference>
<dbReference type="EMBL" id="LGIQ01000007">
    <property type="protein sequence ID" value="KNB72437.1"/>
    <property type="molecule type" value="Genomic_DNA"/>
</dbReference>
<keyword evidence="7" id="KW-1185">Reference proteome</keyword>
<proteinExistence type="predicted"/>
<dbReference type="Gene3D" id="2.30.40.10">
    <property type="entry name" value="Urease, subunit C, domain 1"/>
    <property type="match status" value="1"/>
</dbReference>
<feature type="signal peptide" evidence="2">
    <location>
        <begin position="1"/>
        <end position="25"/>
    </location>
</feature>
<evidence type="ECO:0000313" key="6">
    <source>
        <dbReference type="Proteomes" id="UP000036834"/>
    </source>
</evidence>
<dbReference type="RefSeq" id="WP_084765806.1">
    <property type="nucleotide sequence ID" value="NZ_BJON01000016.1"/>
</dbReference>
<dbReference type="InterPro" id="IPR050287">
    <property type="entry name" value="MTA/SAH_deaminase"/>
</dbReference>
<protein>
    <submittedName>
        <fullName evidence="5">Amidohydrolase</fullName>
    </submittedName>
</protein>
<dbReference type="PANTHER" id="PTHR43794">
    <property type="entry name" value="AMINOHYDROLASE SSNA-RELATED"/>
    <property type="match status" value="1"/>
</dbReference>
<dbReference type="OrthoDB" id="9807210at2"/>
<sequence>MKKKWTLLSVMALALASATFSTTHAVEKKSADLIIKNGQVLTMNSKKDRFDNGTIVVKNNKIVAVGDAKLADEYSAPKVVDAGGDIVMPGMVNSHNHVPMVAFRSIGEEGVGNRLFEVFFPLEGELLSRDLIYKASIHGAIEMAMGGVTTYSDMYYHEDEIAKATETIGIRGVLGETVISSPVVDAPTPYGGLQYAEEFIKQYKNSDLIVPAVAPHATYTVSPEMLKASKALADKYKVPFIIHAAEFADEPQRIEKKFGVKADSVIKYFDSIGILDNNTILAHAIHISDEDIQLIKQKGATIAHNPIANTKGATGVAPAIKIDQAGVAMGLGTDGPMSSNTMDVFGTMGYAARVHKLVNGDQSLMPPSKVVELATIGGAKALGLGDKIGSLEVGKLADIIIVDVHAPNTFPTYDPYATIAYAAGPQNVTDVIVNGKIIVENKTLKTYDYQKDLKDMTDVYNKVKEVEQTLEFHKKKPQN</sequence>
<name>A0A0K9YUW0_9BACL</name>
<evidence type="ECO:0000256" key="1">
    <source>
        <dbReference type="ARBA" id="ARBA00022801"/>
    </source>
</evidence>